<accession>B0DEN6</accession>
<gene>
    <name evidence="1" type="ORF">LACBIDRAFT_299425</name>
</gene>
<dbReference type="RefSeq" id="XP_001882433.1">
    <property type="nucleotide sequence ID" value="XM_001882398.1"/>
</dbReference>
<dbReference type="GeneID" id="6077908"/>
<dbReference type="InParanoid" id="B0DEN6"/>
<dbReference type="AlphaFoldDB" id="B0DEN6"/>
<dbReference type="HOGENOM" id="CLU_2942159_0_0_1"/>
<name>B0DEN6_LACBS</name>
<reference evidence="1 2" key="1">
    <citation type="journal article" date="2008" name="Nature">
        <title>The genome of Laccaria bicolor provides insights into mycorrhizal symbiosis.</title>
        <authorList>
            <person name="Martin F."/>
            <person name="Aerts A."/>
            <person name="Ahren D."/>
            <person name="Brun A."/>
            <person name="Danchin E.G.J."/>
            <person name="Duchaussoy F."/>
            <person name="Gibon J."/>
            <person name="Kohler A."/>
            <person name="Lindquist E."/>
            <person name="Pereda V."/>
            <person name="Salamov A."/>
            <person name="Shapiro H.J."/>
            <person name="Wuyts J."/>
            <person name="Blaudez D."/>
            <person name="Buee M."/>
            <person name="Brokstein P."/>
            <person name="Canbaeck B."/>
            <person name="Cohen D."/>
            <person name="Courty P.E."/>
            <person name="Coutinho P.M."/>
            <person name="Delaruelle C."/>
            <person name="Detter J.C."/>
            <person name="Deveau A."/>
            <person name="DiFazio S."/>
            <person name="Duplessis S."/>
            <person name="Fraissinet-Tachet L."/>
            <person name="Lucic E."/>
            <person name="Frey-Klett P."/>
            <person name="Fourrey C."/>
            <person name="Feussner I."/>
            <person name="Gay G."/>
            <person name="Grimwood J."/>
            <person name="Hoegger P.J."/>
            <person name="Jain P."/>
            <person name="Kilaru S."/>
            <person name="Labbe J."/>
            <person name="Lin Y.C."/>
            <person name="Legue V."/>
            <person name="Le Tacon F."/>
            <person name="Marmeisse R."/>
            <person name="Melayah D."/>
            <person name="Montanini B."/>
            <person name="Muratet M."/>
            <person name="Nehls U."/>
            <person name="Niculita-Hirzel H."/>
            <person name="Oudot-Le Secq M.P."/>
            <person name="Peter M."/>
            <person name="Quesneville H."/>
            <person name="Rajashekar B."/>
            <person name="Reich M."/>
            <person name="Rouhier N."/>
            <person name="Schmutz J."/>
            <person name="Yin T."/>
            <person name="Chalot M."/>
            <person name="Henrissat B."/>
            <person name="Kuees U."/>
            <person name="Lucas S."/>
            <person name="Van de Peer Y."/>
            <person name="Podila G.K."/>
            <person name="Polle A."/>
            <person name="Pukkila P.J."/>
            <person name="Richardson P.M."/>
            <person name="Rouze P."/>
            <person name="Sanders I.R."/>
            <person name="Stajich J.E."/>
            <person name="Tunlid A."/>
            <person name="Tuskan G."/>
            <person name="Grigoriev I.V."/>
        </authorList>
    </citation>
    <scope>NUCLEOTIDE SEQUENCE [LARGE SCALE GENOMIC DNA]</scope>
    <source>
        <strain evidence="2">S238N-H82 / ATCC MYA-4686</strain>
    </source>
</reference>
<evidence type="ECO:0000313" key="1">
    <source>
        <dbReference type="EMBL" id="EDR07060.1"/>
    </source>
</evidence>
<proteinExistence type="predicted"/>
<organism evidence="2">
    <name type="scientific">Laccaria bicolor (strain S238N-H82 / ATCC MYA-4686)</name>
    <name type="common">Bicoloured deceiver</name>
    <name type="synonym">Laccaria laccata var. bicolor</name>
    <dbReference type="NCBI Taxonomy" id="486041"/>
    <lineage>
        <taxon>Eukaryota</taxon>
        <taxon>Fungi</taxon>
        <taxon>Dikarya</taxon>
        <taxon>Basidiomycota</taxon>
        <taxon>Agaricomycotina</taxon>
        <taxon>Agaricomycetes</taxon>
        <taxon>Agaricomycetidae</taxon>
        <taxon>Agaricales</taxon>
        <taxon>Agaricineae</taxon>
        <taxon>Hydnangiaceae</taxon>
        <taxon>Laccaria</taxon>
    </lineage>
</organism>
<dbReference type="Proteomes" id="UP000001194">
    <property type="component" value="Unassembled WGS sequence"/>
</dbReference>
<keyword evidence="2" id="KW-1185">Reference proteome</keyword>
<sequence length="60" mass="6455">MVDHVVVLSSYLSPPPSRLNGHAKIASKRAPSHLHSLPAATKSLLSNKGCRLLFCITEGF</sequence>
<dbReference type="KEGG" id="lbc:LACBIDRAFT_299425"/>
<dbReference type="EMBL" id="DS547106">
    <property type="protein sequence ID" value="EDR07060.1"/>
    <property type="molecule type" value="Genomic_DNA"/>
</dbReference>
<evidence type="ECO:0000313" key="2">
    <source>
        <dbReference type="Proteomes" id="UP000001194"/>
    </source>
</evidence>
<protein>
    <submittedName>
        <fullName evidence="1">Predicted protein</fullName>
    </submittedName>
</protein>